<accession>A0A7C8HHF3</accession>
<keyword evidence="2" id="KW-0732">Signal</keyword>
<evidence type="ECO:0000313" key="3">
    <source>
        <dbReference type="EMBL" id="KAE9635658.1"/>
    </source>
</evidence>
<feature type="compositionally biased region" description="Low complexity" evidence="1">
    <location>
        <begin position="124"/>
        <end position="145"/>
    </location>
</feature>
<dbReference type="RefSeq" id="WP_158739904.1">
    <property type="nucleotide sequence ID" value="NZ_JAFBEP010000001.1"/>
</dbReference>
<reference evidence="3 4" key="1">
    <citation type="submission" date="2019-12" db="EMBL/GenBank/DDBJ databases">
        <title>Defluviitalea raffinosedens, isolated from a biogas fermenter, genome sequencing and characterization.</title>
        <authorList>
            <person name="Rettenmaier R."/>
            <person name="Schneider M."/>
            <person name="Neuhaus K."/>
            <person name="Liebl W."/>
            <person name="Zverlov V."/>
        </authorList>
    </citation>
    <scope>NUCLEOTIDE SEQUENCE [LARGE SCALE GENOMIC DNA]</scope>
    <source>
        <strain evidence="3 4">249c-K6</strain>
    </source>
</reference>
<feature type="signal peptide" evidence="2">
    <location>
        <begin position="1"/>
        <end position="28"/>
    </location>
</feature>
<dbReference type="EMBL" id="WSLF01000003">
    <property type="protein sequence ID" value="KAE9635658.1"/>
    <property type="molecule type" value="Genomic_DNA"/>
</dbReference>
<dbReference type="OrthoDB" id="9972101at2"/>
<feature type="chain" id="PRO_5038360961" evidence="2">
    <location>
        <begin position="29"/>
        <end position="195"/>
    </location>
</feature>
<sequence>MKKFAQAALIGLLAVMVMLAGCSGNNTARNTRNNDGLYDNGVTDRNANDWDDNIMGYDDTGNTNRANYNTDNDVDLMPGDENVFDGDLNDDEDNVRRGITTQIQRTLPGTTNRTITGTTNRIINRNTTGTTTRNTTGTTGTRGTTDLSNIKGTTGKNNISGGAGITTYKTPTAGNTPNTRTTTTTTRRNNLTTSR</sequence>
<feature type="region of interest" description="Disordered" evidence="1">
    <location>
        <begin position="124"/>
        <end position="195"/>
    </location>
</feature>
<evidence type="ECO:0000313" key="4">
    <source>
        <dbReference type="Proteomes" id="UP000483018"/>
    </source>
</evidence>
<keyword evidence="4" id="KW-1185">Reference proteome</keyword>
<dbReference type="AlphaFoldDB" id="A0A7C8HHF3"/>
<gene>
    <name evidence="3" type="ORF">GND95_05805</name>
</gene>
<comment type="caution">
    <text evidence="3">The sequence shown here is derived from an EMBL/GenBank/DDBJ whole genome shotgun (WGS) entry which is preliminary data.</text>
</comment>
<feature type="compositionally biased region" description="Polar residues" evidence="1">
    <location>
        <begin position="146"/>
        <end position="160"/>
    </location>
</feature>
<evidence type="ECO:0000256" key="2">
    <source>
        <dbReference type="SAM" id="SignalP"/>
    </source>
</evidence>
<protein>
    <submittedName>
        <fullName evidence="3">Uncharacterized protein</fullName>
    </submittedName>
</protein>
<dbReference type="Proteomes" id="UP000483018">
    <property type="component" value="Unassembled WGS sequence"/>
</dbReference>
<name>A0A7C8HHF3_9FIRM</name>
<dbReference type="PROSITE" id="PS51257">
    <property type="entry name" value="PROKAR_LIPOPROTEIN"/>
    <property type="match status" value="1"/>
</dbReference>
<organism evidence="3 4">
    <name type="scientific">Defluviitalea raffinosedens</name>
    <dbReference type="NCBI Taxonomy" id="1450156"/>
    <lineage>
        <taxon>Bacteria</taxon>
        <taxon>Bacillati</taxon>
        <taxon>Bacillota</taxon>
        <taxon>Clostridia</taxon>
        <taxon>Lachnospirales</taxon>
        <taxon>Defluviitaleaceae</taxon>
        <taxon>Defluviitalea</taxon>
    </lineage>
</organism>
<proteinExistence type="predicted"/>
<evidence type="ECO:0000256" key="1">
    <source>
        <dbReference type="SAM" id="MobiDB-lite"/>
    </source>
</evidence>
<feature type="compositionally biased region" description="Low complexity" evidence="1">
    <location>
        <begin position="170"/>
        <end position="195"/>
    </location>
</feature>